<evidence type="ECO:0000313" key="3">
    <source>
        <dbReference type="EMBL" id="OZI25868.1"/>
    </source>
</evidence>
<feature type="chain" id="PRO_5013170317" evidence="2">
    <location>
        <begin position="23"/>
        <end position="321"/>
    </location>
</feature>
<dbReference type="Gene3D" id="3.40.190.150">
    <property type="entry name" value="Bordetella uptake gene, domain 1"/>
    <property type="match status" value="1"/>
</dbReference>
<reference evidence="3" key="1">
    <citation type="submission" date="2017-05" db="EMBL/GenBank/DDBJ databases">
        <title>Complete and WGS of Bordetella genogroups.</title>
        <authorList>
            <person name="Spilker T."/>
            <person name="Lipuma J."/>
        </authorList>
    </citation>
    <scope>NUCLEOTIDE SEQUENCE</scope>
    <source>
        <strain evidence="3">AU21707</strain>
    </source>
</reference>
<keyword evidence="4" id="KW-1185">Reference proteome</keyword>
<feature type="signal peptide" evidence="2">
    <location>
        <begin position="1"/>
        <end position="22"/>
    </location>
</feature>
<organism evidence="3 4">
    <name type="scientific">Bordetella genomosp. 9</name>
    <dbReference type="NCBI Taxonomy" id="1416803"/>
    <lineage>
        <taxon>Bacteria</taxon>
        <taxon>Pseudomonadati</taxon>
        <taxon>Pseudomonadota</taxon>
        <taxon>Betaproteobacteria</taxon>
        <taxon>Burkholderiales</taxon>
        <taxon>Alcaligenaceae</taxon>
        <taxon>Bordetella</taxon>
    </lineage>
</organism>
<name>A0A261RLD7_9BORD</name>
<evidence type="ECO:0000256" key="1">
    <source>
        <dbReference type="ARBA" id="ARBA00006987"/>
    </source>
</evidence>
<sequence length="321" mass="33556">MKLRTLLCTLPMLLCAFDNAYADNYPDKPIKIVVPWAPGGAADFLARTVASRLTTRLSVPVLVENRAGAATNIGTQAVATAPGDGYTLLMASSNNCVNVSLYDNLPFDFAKDFKPITNVGLAPNVLVVHPSVPASDVTGLIDLARHEPGRLTYGSSGNGSASHLAAEMFKQQAKLDILGIPYKGAAPAVADLMGGQVQMMFTVIPPTLGPIRGGKLKLLAVASEKRLPLFPDVPTVSESGLPGFEASIWYGLVAPASTPDAIVAKLQQNVAAILAEPEVADKLQQSGTIPVGDTSAHFAQTIAQDTAAYAKVIKVAGIRAD</sequence>
<gene>
    <name evidence="3" type="ORF">CAL26_00420</name>
</gene>
<dbReference type="CDD" id="cd13578">
    <property type="entry name" value="PBP2_Bug27"/>
    <property type="match status" value="1"/>
</dbReference>
<accession>A0A261RLD7</accession>
<dbReference type="OrthoDB" id="8678477at2"/>
<dbReference type="SUPFAM" id="SSF53850">
    <property type="entry name" value="Periplasmic binding protein-like II"/>
    <property type="match status" value="1"/>
</dbReference>
<comment type="similarity">
    <text evidence="1">Belongs to the UPF0065 (bug) family.</text>
</comment>
<dbReference type="RefSeq" id="WP_094845002.1">
    <property type="nucleotide sequence ID" value="NZ_NEVJ01000001.1"/>
</dbReference>
<dbReference type="PIRSF" id="PIRSF017082">
    <property type="entry name" value="YflP"/>
    <property type="match status" value="1"/>
</dbReference>
<dbReference type="Gene3D" id="3.40.190.10">
    <property type="entry name" value="Periplasmic binding protein-like II"/>
    <property type="match status" value="1"/>
</dbReference>
<evidence type="ECO:0000313" key="4">
    <source>
        <dbReference type="Proteomes" id="UP000216857"/>
    </source>
</evidence>
<dbReference type="EMBL" id="NEVJ01000001">
    <property type="protein sequence ID" value="OZI25868.1"/>
    <property type="molecule type" value="Genomic_DNA"/>
</dbReference>
<dbReference type="PANTHER" id="PTHR42928:SF5">
    <property type="entry name" value="BLR1237 PROTEIN"/>
    <property type="match status" value="1"/>
</dbReference>
<proteinExistence type="inferred from homology"/>
<dbReference type="PANTHER" id="PTHR42928">
    <property type="entry name" value="TRICARBOXYLATE-BINDING PROTEIN"/>
    <property type="match status" value="1"/>
</dbReference>
<comment type="caution">
    <text evidence="3">The sequence shown here is derived from an EMBL/GenBank/DDBJ whole genome shotgun (WGS) entry which is preliminary data.</text>
</comment>
<protein>
    <submittedName>
        <fullName evidence="3">MFS transporter</fullName>
    </submittedName>
</protein>
<dbReference type="AlphaFoldDB" id="A0A261RLD7"/>
<dbReference type="Pfam" id="PF03401">
    <property type="entry name" value="TctC"/>
    <property type="match status" value="1"/>
</dbReference>
<dbReference type="InterPro" id="IPR042100">
    <property type="entry name" value="Bug_dom1"/>
</dbReference>
<dbReference type="InterPro" id="IPR005064">
    <property type="entry name" value="BUG"/>
</dbReference>
<dbReference type="Proteomes" id="UP000216857">
    <property type="component" value="Unassembled WGS sequence"/>
</dbReference>
<keyword evidence="2" id="KW-0732">Signal</keyword>
<evidence type="ECO:0000256" key="2">
    <source>
        <dbReference type="SAM" id="SignalP"/>
    </source>
</evidence>